<dbReference type="HOGENOM" id="CLU_009433_0_0_0"/>
<dbReference type="AlphaFoldDB" id="Q028U2"/>
<dbReference type="STRING" id="234267.Acid_1468"/>
<name>Q028U2_SOLUE</name>
<dbReference type="InterPro" id="IPR003838">
    <property type="entry name" value="ABC3_permease_C"/>
</dbReference>
<gene>
    <name evidence="10" type="ordered locus">Acid_1468</name>
</gene>
<feature type="transmembrane region" description="Helical" evidence="7">
    <location>
        <begin position="310"/>
        <end position="333"/>
    </location>
</feature>
<feature type="transmembrane region" description="Helical" evidence="7">
    <location>
        <begin position="35"/>
        <end position="61"/>
    </location>
</feature>
<protein>
    <recommendedName>
        <fullName evidence="11">Permease</fullName>
    </recommendedName>
</protein>
<evidence type="ECO:0000256" key="5">
    <source>
        <dbReference type="ARBA" id="ARBA00023136"/>
    </source>
</evidence>
<dbReference type="InParanoid" id="Q028U2"/>
<feature type="transmembrane region" description="Helical" evidence="7">
    <location>
        <begin position="776"/>
        <end position="794"/>
    </location>
</feature>
<feature type="domain" description="ABC3 transporter permease C-terminal" evidence="8">
    <location>
        <begin position="726"/>
        <end position="838"/>
    </location>
</feature>
<dbReference type="GO" id="GO:0005886">
    <property type="term" value="C:plasma membrane"/>
    <property type="evidence" value="ECO:0007669"/>
    <property type="project" value="UniProtKB-SubCell"/>
</dbReference>
<feature type="domain" description="ABC3 transporter permease C-terminal" evidence="8">
    <location>
        <begin position="315"/>
        <end position="435"/>
    </location>
</feature>
<feature type="transmembrane region" description="Helical" evidence="7">
    <location>
        <begin position="403"/>
        <end position="425"/>
    </location>
</feature>
<keyword evidence="4 7" id="KW-1133">Transmembrane helix</keyword>
<evidence type="ECO:0000313" key="10">
    <source>
        <dbReference type="EMBL" id="ABJ82460.1"/>
    </source>
</evidence>
<evidence type="ECO:0000256" key="2">
    <source>
        <dbReference type="ARBA" id="ARBA00022475"/>
    </source>
</evidence>
<evidence type="ECO:0000256" key="1">
    <source>
        <dbReference type="ARBA" id="ARBA00004651"/>
    </source>
</evidence>
<feature type="transmembrane region" description="Helical" evidence="7">
    <location>
        <begin position="360"/>
        <end position="383"/>
    </location>
</feature>
<dbReference type="eggNOG" id="COG0577">
    <property type="taxonomic scope" value="Bacteria"/>
</dbReference>
<keyword evidence="3 7" id="KW-0812">Transmembrane</keyword>
<keyword evidence="5 7" id="KW-0472">Membrane</keyword>
<evidence type="ECO:0000256" key="7">
    <source>
        <dbReference type="SAM" id="Phobius"/>
    </source>
</evidence>
<dbReference type="InterPro" id="IPR050250">
    <property type="entry name" value="Macrolide_Exporter_MacB"/>
</dbReference>
<feature type="transmembrane region" description="Helical" evidence="7">
    <location>
        <begin position="719"/>
        <end position="747"/>
    </location>
</feature>
<feature type="domain" description="MacB-like periplasmic core" evidence="9">
    <location>
        <begin position="462"/>
        <end position="662"/>
    </location>
</feature>
<feature type="transmembrane region" description="Helical" evidence="7">
    <location>
        <begin position="456"/>
        <end position="477"/>
    </location>
</feature>
<comment type="similarity">
    <text evidence="6">Belongs to the ABC-4 integral membrane protein family.</text>
</comment>
<proteinExistence type="inferred from homology"/>
<dbReference type="InterPro" id="IPR017800">
    <property type="entry name" value="ADOP"/>
</dbReference>
<dbReference type="PANTHER" id="PTHR30572:SF4">
    <property type="entry name" value="ABC TRANSPORTER PERMEASE YTRF"/>
    <property type="match status" value="1"/>
</dbReference>
<organism evidence="10">
    <name type="scientific">Solibacter usitatus (strain Ellin6076)</name>
    <dbReference type="NCBI Taxonomy" id="234267"/>
    <lineage>
        <taxon>Bacteria</taxon>
        <taxon>Pseudomonadati</taxon>
        <taxon>Acidobacteriota</taxon>
        <taxon>Terriglobia</taxon>
        <taxon>Bryobacterales</taxon>
        <taxon>Solibacteraceae</taxon>
        <taxon>Candidatus Solibacter</taxon>
    </lineage>
</organism>
<evidence type="ECO:0008006" key="11">
    <source>
        <dbReference type="Google" id="ProtNLM"/>
    </source>
</evidence>
<dbReference type="KEGG" id="sus:Acid_1468"/>
<dbReference type="InterPro" id="IPR025857">
    <property type="entry name" value="MacB_PCD"/>
</dbReference>
<dbReference type="OrthoDB" id="8769057at2"/>
<comment type="subcellular location">
    <subcellularLocation>
        <location evidence="1">Cell membrane</location>
        <topology evidence="1">Multi-pass membrane protein</topology>
    </subcellularLocation>
</comment>
<feature type="domain" description="MacB-like periplasmic core" evidence="9">
    <location>
        <begin position="37"/>
        <end position="262"/>
    </location>
</feature>
<feature type="transmembrane region" description="Helical" evidence="7">
    <location>
        <begin position="814"/>
        <end position="832"/>
    </location>
</feature>
<reference evidence="10" key="1">
    <citation type="submission" date="2006-10" db="EMBL/GenBank/DDBJ databases">
        <title>Complete sequence of Solibacter usitatus Ellin6076.</title>
        <authorList>
            <consortium name="US DOE Joint Genome Institute"/>
            <person name="Copeland A."/>
            <person name="Lucas S."/>
            <person name="Lapidus A."/>
            <person name="Barry K."/>
            <person name="Detter J.C."/>
            <person name="Glavina del Rio T."/>
            <person name="Hammon N."/>
            <person name="Israni S."/>
            <person name="Dalin E."/>
            <person name="Tice H."/>
            <person name="Pitluck S."/>
            <person name="Thompson L.S."/>
            <person name="Brettin T."/>
            <person name="Bruce D."/>
            <person name="Han C."/>
            <person name="Tapia R."/>
            <person name="Gilna P."/>
            <person name="Schmutz J."/>
            <person name="Larimer F."/>
            <person name="Land M."/>
            <person name="Hauser L."/>
            <person name="Kyrpides N."/>
            <person name="Mikhailova N."/>
            <person name="Janssen P.H."/>
            <person name="Kuske C.R."/>
            <person name="Richardson P."/>
        </authorList>
    </citation>
    <scope>NUCLEOTIDE SEQUENCE</scope>
    <source>
        <strain evidence="10">Ellin6076</strain>
    </source>
</reference>
<evidence type="ECO:0000256" key="3">
    <source>
        <dbReference type="ARBA" id="ARBA00022692"/>
    </source>
</evidence>
<dbReference type="EMBL" id="CP000473">
    <property type="protein sequence ID" value="ABJ82460.1"/>
    <property type="molecule type" value="Genomic_DNA"/>
</dbReference>
<accession>Q028U2</accession>
<evidence type="ECO:0000259" key="8">
    <source>
        <dbReference type="Pfam" id="PF02687"/>
    </source>
</evidence>
<dbReference type="NCBIfam" id="TIGR03434">
    <property type="entry name" value="ADOP"/>
    <property type="match status" value="1"/>
</dbReference>
<evidence type="ECO:0000256" key="4">
    <source>
        <dbReference type="ARBA" id="ARBA00022989"/>
    </source>
</evidence>
<keyword evidence="2" id="KW-1003">Cell membrane</keyword>
<dbReference type="PANTHER" id="PTHR30572">
    <property type="entry name" value="MEMBRANE COMPONENT OF TRANSPORTER-RELATED"/>
    <property type="match status" value="1"/>
</dbReference>
<dbReference type="Pfam" id="PF12704">
    <property type="entry name" value="MacB_PCD"/>
    <property type="match status" value="2"/>
</dbReference>
<dbReference type="GO" id="GO:0022857">
    <property type="term" value="F:transmembrane transporter activity"/>
    <property type="evidence" value="ECO:0007669"/>
    <property type="project" value="TreeGrafter"/>
</dbReference>
<evidence type="ECO:0000259" key="9">
    <source>
        <dbReference type="Pfam" id="PF12704"/>
    </source>
</evidence>
<dbReference type="Pfam" id="PF02687">
    <property type="entry name" value="FtsX"/>
    <property type="match status" value="2"/>
</dbReference>
<evidence type="ECO:0000256" key="6">
    <source>
        <dbReference type="ARBA" id="ARBA00038076"/>
    </source>
</evidence>
<sequence>MVKEQTREASILSWLEGLFQDAGYTLRTFRKARAVCALIVFLLALGVGANTAIFSIAHALLLRTLPVKDPAGLVNLRLGNFMSWGYIEEDETLTYSLWQQVLQRQDVFSQPFAYADGEFDVVLNSVRKPAQGAFVSAEAFRTLGIEPAAGRMFGPDDQRAASTQPVVVISYSLWKRAFAADPAAIGRTLLIESKPFTIVGVTPSRFFGLTVGRQADVYIPLDTEPYLRGAESAFLNPTRYWITVFGRVRPGLTREQAANRLARMSPLAMQATLPAELPLRVRPRYLKQSFVFQSAASGVSYVRETLKPPLAILSAIALLLLLLTSFTVANLLLARASARQKEIAVRIALGASRGRIIRQLALEGFALASAGAGAGLLLSRVLAASLVRIASSPSNPLVLDLSLNGAVFGFAGAAAALSAILFGLAPALRAAHIAPADAFKGGSATMSSSVMRLRRALLTGQVAITVVMIVGAILFGATLRNLLTVQTGFDPKNVVLANLDLRRTRIPQTARASFYTQLLNRVASLPLVDSASLCYVTPISGSTWQHDVLVESPDGRQAIHTHYNAVTPAFFSTFGTRVLAGRAFSDRDSSGGSPVAVVNQSFARAAFGNASPIGRRVSDRRRTLGGTQASDAHTVEIVGIVEDAKYRSLRAAVPPTLYVPFVQDPESPRFAGVALRTHAPANRMIHDLSLVLSQEYPDLSFQVTTLRAQVDSSVTRERVFALIFALFGGLALCLAATGIFGVLSYFVEQRRPELSIRMALGATPANIRTLVYRQSLAALAAGAAAGCLFTLWAAKFTRAILYGVTPAQPEVYVAAIAIVALIAAIATLFPAIRASRAQALDSLRCE</sequence>